<gene>
    <name evidence="7" type="ORF">C7445_101366</name>
</gene>
<evidence type="ECO:0000313" key="8">
    <source>
        <dbReference type="Proteomes" id="UP000294581"/>
    </source>
</evidence>
<dbReference type="PANTHER" id="PTHR48097">
    <property type="entry name" value="L-THREONINE ALDOLASE-RELATED"/>
    <property type="match status" value="1"/>
</dbReference>
<dbReference type="InterPro" id="IPR015424">
    <property type="entry name" value="PyrdxlP-dep_Trfase"/>
</dbReference>
<comment type="caution">
    <text evidence="7">The sequence shown here is derived from an EMBL/GenBank/DDBJ whole genome shotgun (WGS) entry which is preliminary data.</text>
</comment>
<dbReference type="InterPro" id="IPR015421">
    <property type="entry name" value="PyrdxlP-dep_Trfase_major"/>
</dbReference>
<dbReference type="SUPFAM" id="SSF53383">
    <property type="entry name" value="PLP-dependent transferases"/>
    <property type="match status" value="1"/>
</dbReference>
<dbReference type="CDD" id="cd06502">
    <property type="entry name" value="TA_like"/>
    <property type="match status" value="1"/>
</dbReference>
<feature type="modified residue" description="N6-(pyridoxal phosphate)lysine" evidence="5">
    <location>
        <position position="202"/>
    </location>
</feature>
<keyword evidence="3" id="KW-0663">Pyridoxal phosphate</keyword>
<evidence type="ECO:0000256" key="3">
    <source>
        <dbReference type="ARBA" id="ARBA00022898"/>
    </source>
</evidence>
<evidence type="ECO:0000256" key="1">
    <source>
        <dbReference type="ARBA" id="ARBA00001933"/>
    </source>
</evidence>
<dbReference type="RefSeq" id="WP_134158310.1">
    <property type="nucleotide sequence ID" value="NZ_SORF01000001.1"/>
</dbReference>
<dbReference type="FunFam" id="3.40.640.10:FF:000030">
    <property type="entry name" value="Low-specificity L-threonine aldolase"/>
    <property type="match status" value="1"/>
</dbReference>
<dbReference type="InterPro" id="IPR001597">
    <property type="entry name" value="ArAA_b-elim_lyase/Thr_aldolase"/>
</dbReference>
<proteinExistence type="inferred from homology"/>
<dbReference type="GO" id="GO:0006567">
    <property type="term" value="P:L-threonine catabolic process"/>
    <property type="evidence" value="ECO:0007669"/>
    <property type="project" value="TreeGrafter"/>
</dbReference>
<dbReference type="InterPro" id="IPR023603">
    <property type="entry name" value="Low_specificity_L-TA-like"/>
</dbReference>
<evidence type="ECO:0000313" key="7">
    <source>
        <dbReference type="EMBL" id="TDY51364.1"/>
    </source>
</evidence>
<dbReference type="AlphaFoldDB" id="A0A4R8LUL1"/>
<dbReference type="GO" id="GO:0006545">
    <property type="term" value="P:glycine biosynthetic process"/>
    <property type="evidence" value="ECO:0007669"/>
    <property type="project" value="TreeGrafter"/>
</dbReference>
<sequence>MGKRIDLRSDTVTQPTEQMRRLMAKAEVGDDVYGEDPTVRRLEELAADIFGKEAALFVTSGTQGNQVAIAAWAERGDEVIVEAESHVFYYEVAGISVIAGAQARPIAGRMGAMDPEEVRRAIRPRDIHQPRTGLICVENTHNRAGGTVLPIEILQATASVAREAGVPLHMDGARIWNAVVASGIDERTWASHVDSLQFCLSKGLGAPVGSVVVGSWSMIDRARVWRKRLGGGLRQAGVLAAPCIWALTNMVERLAEDHANAKLLAERLANMQGIAVKLDTVQTNIVLAELTDAHTTADAFIAELAKNGVLATAFGPRTVRFVTHKDVSQAEVETAVDRIHETIKEFGAA</sequence>
<comment type="similarity">
    <text evidence="2">Belongs to the threonine aldolase family.</text>
</comment>
<dbReference type="GO" id="GO:0005829">
    <property type="term" value="C:cytosol"/>
    <property type="evidence" value="ECO:0007669"/>
    <property type="project" value="TreeGrafter"/>
</dbReference>
<comment type="cofactor">
    <cofactor evidence="1">
        <name>pyridoxal 5'-phosphate</name>
        <dbReference type="ChEBI" id="CHEBI:597326"/>
    </cofactor>
</comment>
<dbReference type="InterPro" id="IPR015422">
    <property type="entry name" value="PyrdxlP-dep_Trfase_small"/>
</dbReference>
<dbReference type="PANTHER" id="PTHR48097:SF9">
    <property type="entry name" value="L-THREONINE ALDOLASE"/>
    <property type="match status" value="1"/>
</dbReference>
<name>A0A4R8LUL1_9BACL</name>
<dbReference type="NCBIfam" id="NF007825">
    <property type="entry name" value="PRK10534.1"/>
    <property type="match status" value="1"/>
</dbReference>
<evidence type="ECO:0000259" key="6">
    <source>
        <dbReference type="Pfam" id="PF01212"/>
    </source>
</evidence>
<dbReference type="NCBIfam" id="NF041359">
    <property type="entry name" value="GntG_guanitoxin"/>
    <property type="match status" value="1"/>
</dbReference>
<dbReference type="FunFam" id="3.90.1150.10:FF:000041">
    <property type="entry name" value="Low-specificity L-threonine aldolase"/>
    <property type="match status" value="1"/>
</dbReference>
<protein>
    <submittedName>
        <fullName evidence="7">L-threonine aldolase</fullName>
    </submittedName>
</protein>
<feature type="domain" description="Aromatic amino acid beta-eliminating lyase/threonine aldolase" evidence="6">
    <location>
        <begin position="6"/>
        <end position="288"/>
    </location>
</feature>
<dbReference type="Proteomes" id="UP000294581">
    <property type="component" value="Unassembled WGS sequence"/>
</dbReference>
<keyword evidence="8" id="KW-1185">Reference proteome</keyword>
<accession>A0A4R8LUL1</accession>
<reference evidence="7 8" key="1">
    <citation type="submission" date="2019-03" db="EMBL/GenBank/DDBJ databases">
        <title>Genomic Encyclopedia of Type Strains, Phase IV (KMG-IV): sequencing the most valuable type-strain genomes for metagenomic binning, comparative biology and taxonomic classification.</title>
        <authorList>
            <person name="Goeker M."/>
        </authorList>
    </citation>
    <scope>NUCLEOTIDE SEQUENCE [LARGE SCALE GENOMIC DNA]</scope>
    <source>
        <strain evidence="7 8">DSM 17974</strain>
    </source>
</reference>
<evidence type="ECO:0000256" key="5">
    <source>
        <dbReference type="PIRSR" id="PIRSR017617-1"/>
    </source>
</evidence>
<evidence type="ECO:0000256" key="2">
    <source>
        <dbReference type="ARBA" id="ARBA00006966"/>
    </source>
</evidence>
<dbReference type="OrthoDB" id="9774495at2"/>
<dbReference type="Gene3D" id="3.90.1150.10">
    <property type="entry name" value="Aspartate Aminotransferase, domain 1"/>
    <property type="match status" value="1"/>
</dbReference>
<keyword evidence="4" id="KW-0456">Lyase</keyword>
<evidence type="ECO:0000256" key="4">
    <source>
        <dbReference type="ARBA" id="ARBA00023239"/>
    </source>
</evidence>
<dbReference type="Gene3D" id="3.40.640.10">
    <property type="entry name" value="Type I PLP-dependent aspartate aminotransferase-like (Major domain)"/>
    <property type="match status" value="1"/>
</dbReference>
<dbReference type="EMBL" id="SORF01000001">
    <property type="protein sequence ID" value="TDY51364.1"/>
    <property type="molecule type" value="Genomic_DNA"/>
</dbReference>
<dbReference type="Pfam" id="PF01212">
    <property type="entry name" value="Beta_elim_lyase"/>
    <property type="match status" value="1"/>
</dbReference>
<dbReference type="PIRSF" id="PIRSF017617">
    <property type="entry name" value="Thr_aldolase"/>
    <property type="match status" value="1"/>
</dbReference>
<organism evidence="7 8">
    <name type="scientific">Alicyclobacillus sacchari</name>
    <dbReference type="NCBI Taxonomy" id="392010"/>
    <lineage>
        <taxon>Bacteria</taxon>
        <taxon>Bacillati</taxon>
        <taxon>Bacillota</taxon>
        <taxon>Bacilli</taxon>
        <taxon>Bacillales</taxon>
        <taxon>Alicyclobacillaceae</taxon>
        <taxon>Alicyclobacillus</taxon>
    </lineage>
</organism>
<dbReference type="GO" id="GO:0008732">
    <property type="term" value="F:L-allo-threonine aldolase activity"/>
    <property type="evidence" value="ECO:0007669"/>
    <property type="project" value="TreeGrafter"/>
</dbReference>